<reference evidence="1" key="1">
    <citation type="submission" date="2018-02" db="EMBL/GenBank/DDBJ databases">
        <title>Rhizophora mucronata_Transcriptome.</title>
        <authorList>
            <person name="Meera S.P."/>
            <person name="Sreeshan A."/>
            <person name="Augustine A."/>
        </authorList>
    </citation>
    <scope>NUCLEOTIDE SEQUENCE</scope>
    <source>
        <tissue evidence="1">Leaf</tissue>
    </source>
</reference>
<dbReference type="EMBL" id="GGEC01078415">
    <property type="protein sequence ID" value="MBX58899.1"/>
    <property type="molecule type" value="Transcribed_RNA"/>
</dbReference>
<sequence length="50" mass="6166">MTRMLFVMKNIPQRFLFLHIIYSLQYHNYSIDFVLELFNMVALLVPKFNR</sequence>
<accession>A0A2P2PW66</accession>
<evidence type="ECO:0000313" key="1">
    <source>
        <dbReference type="EMBL" id="MBX58899.1"/>
    </source>
</evidence>
<organism evidence="1">
    <name type="scientific">Rhizophora mucronata</name>
    <name type="common">Asiatic mangrove</name>
    <dbReference type="NCBI Taxonomy" id="61149"/>
    <lineage>
        <taxon>Eukaryota</taxon>
        <taxon>Viridiplantae</taxon>
        <taxon>Streptophyta</taxon>
        <taxon>Embryophyta</taxon>
        <taxon>Tracheophyta</taxon>
        <taxon>Spermatophyta</taxon>
        <taxon>Magnoliopsida</taxon>
        <taxon>eudicotyledons</taxon>
        <taxon>Gunneridae</taxon>
        <taxon>Pentapetalae</taxon>
        <taxon>rosids</taxon>
        <taxon>fabids</taxon>
        <taxon>Malpighiales</taxon>
        <taxon>Rhizophoraceae</taxon>
        <taxon>Rhizophora</taxon>
    </lineage>
</organism>
<name>A0A2P2PW66_RHIMU</name>
<proteinExistence type="predicted"/>
<dbReference type="AlphaFoldDB" id="A0A2P2PW66"/>
<protein>
    <submittedName>
        <fullName evidence="1">Uncharacterized protein</fullName>
    </submittedName>
</protein>